<comment type="subcellular location">
    <subcellularLocation>
        <location evidence="1">Cell envelope</location>
    </subcellularLocation>
    <subcellularLocation>
        <location evidence="2">Cell outer membrane</location>
    </subcellularLocation>
    <subcellularLocation>
        <location evidence="3">Secreted</location>
    </subcellularLocation>
</comment>
<evidence type="ECO:0000256" key="1">
    <source>
        <dbReference type="ARBA" id="ARBA00004196"/>
    </source>
</evidence>
<name>A0A5R9L654_9BACT</name>
<dbReference type="NCBIfam" id="TIGR01376">
    <property type="entry name" value="POMP_repeat"/>
    <property type="match status" value="1"/>
</dbReference>
<evidence type="ECO:0000256" key="5">
    <source>
        <dbReference type="ARBA" id="ARBA00022729"/>
    </source>
</evidence>
<keyword evidence="6" id="KW-0472">Membrane</keyword>
<keyword evidence="5" id="KW-0732">Signal</keyword>
<dbReference type="GO" id="GO:0005576">
    <property type="term" value="C:extracellular region"/>
    <property type="evidence" value="ECO:0007669"/>
    <property type="project" value="UniProtKB-SubCell"/>
</dbReference>
<dbReference type="Pfam" id="PF02415">
    <property type="entry name" value="Chlam_PMP"/>
    <property type="match status" value="2"/>
</dbReference>
<sequence>MRAKPLHAYFYFLLKTLFVTLLMGFLVPQQAFGQLYSHNFNNQNVNSPQTISSRITASWNSEGGSLYYRPVNNNYGLAIVGKNHTYVLTLTMQERYQAEITSISFKKLSGDNATFQIKVNEQNYGASFGSDNNLLTATRSVTVSKLRNTITIKIAVTNGNDRNQQYSEIDDLVIDGTVSLYDPAAEATPDANGILYVNKNVNSPGSGGSWDSALPQLYFAFEAARNKPAVKEIWVAKADYQPETDGGYFSMVSGVKVYGGFYGFEDSPLGRNVLDNRTTLKGRGNTVIYNNGIDNTARLDGFYIAGGAGFLADGVSVGAGMYNVSSSPTIVNCIFTDNKTDPAREQGRGGAIYNKDSSPAIIQSLFYLNEAKGSSQGAGGAIFNENSSPVLTNCTFTENSTSGSAAEGSGGAIANAGNSSPQIRNTIIWSNTDDAAAGGISSISAIAPFDGTPVVAYSLVQGGFSGGTQIIDADPQFENPSDHNYRQRNTSPAINAGDPATDLNIFPGDGEFPNDLSANNRTLSTRIDLGVFEVVPLVKWRVNAANTAENADGLTWETAFPTLQQALDAASQDDEIWVAKGEYQPGPGESFYLIHGVKFYGGFAGNESAPDQRPRPIQRGNDAGATILKGNGASVITNLYNNISVDDIFDGFTIKGGSAENGGGMYLAGVSMTITNCAFVDNQASRSGGAIFHSDGFVSIYSTIFSGNNALDGSGGAVRSSEYAYSYLYSCLFIGNTATETGGAIMSDGYDMTMINCTVSRNTAPTGGAIGIISPASSRILNSIISGNSSGLFKVNTSFEITTSIVQGMAADDSMGVPDGSIDPQFTDPNSDFTLKPCSPAINRGYGTDEPPVTGDLNGNQRIFNANIDMGAYEFQGIPEATSLASGEQSVDLFVFGGVTAFSKDCQTLAFIEPTDGPTIANMLVTSRVANTPTLVAGTKVFVKRYIDITPQQVLSGNMVGNVTLLFTKQEFDDYNAAYGNSHNAKLPAKLKVVAYHGTSASGLPETYSGEMEVIDHVEVTTSPDGNIYMVKFAVTEFSGFFVSGQSAGALPVTLVSFEANKKENSAYLTWQTSSEINSEAFEIQHSTDGKAWKNIGRVAAAENAATFTNYSYTHKNPAKGDNLYRLKMVDTDGTFAYSTIRNLRFGDEAGLTLFPNPAVHVREIGIRGVANEDIEWIRIYNAEGKVVKEVSQPKGNVEVSGLPDGTYQVGVFQKNGLVQTSKMVILN</sequence>
<gene>
    <name evidence="9" type="ORF">FEN17_09825</name>
</gene>
<comment type="caution">
    <text evidence="9">The sequence shown here is derived from an EMBL/GenBank/DDBJ whole genome shotgun (WGS) entry which is preliminary data.</text>
</comment>
<feature type="domain" description="Secretion system C-terminal sorting" evidence="8">
    <location>
        <begin position="1154"/>
        <end position="1226"/>
    </location>
</feature>
<dbReference type="PANTHER" id="PTHR11319">
    <property type="entry name" value="G PROTEIN-COUPLED RECEPTOR-RELATED"/>
    <property type="match status" value="1"/>
</dbReference>
<dbReference type="NCBIfam" id="NF041518">
    <property type="entry name" value="choice_anch_Q"/>
    <property type="match status" value="1"/>
</dbReference>
<dbReference type="NCBIfam" id="TIGR04183">
    <property type="entry name" value="Por_Secre_tail"/>
    <property type="match status" value="1"/>
</dbReference>
<keyword evidence="10" id="KW-1185">Reference proteome</keyword>
<dbReference type="Gene3D" id="2.160.20.10">
    <property type="entry name" value="Single-stranded right-handed beta-helix, Pectin lyase-like"/>
    <property type="match status" value="2"/>
</dbReference>
<protein>
    <submittedName>
        <fullName evidence="9">T9SS type A sorting domain-containing protein</fullName>
    </submittedName>
</protein>
<dbReference type="AlphaFoldDB" id="A0A5R9L654"/>
<proteinExistence type="predicted"/>
<keyword evidence="4" id="KW-0964">Secreted</keyword>
<dbReference type="InterPro" id="IPR059226">
    <property type="entry name" value="Choice_anch_Q_dom"/>
</dbReference>
<dbReference type="InterPro" id="IPR011050">
    <property type="entry name" value="Pectin_lyase_fold/virulence"/>
</dbReference>
<accession>A0A5R9L654</accession>
<dbReference type="EMBL" id="VCEJ01000002">
    <property type="protein sequence ID" value="TLV03869.1"/>
    <property type="molecule type" value="Genomic_DNA"/>
</dbReference>
<reference evidence="9 10" key="1">
    <citation type="submission" date="2019-05" db="EMBL/GenBank/DDBJ databases">
        <authorList>
            <person name="Qu J.-H."/>
        </authorList>
    </citation>
    <scope>NUCLEOTIDE SEQUENCE [LARGE SCALE GENOMIC DNA]</scope>
    <source>
        <strain evidence="9 10">T17</strain>
    </source>
</reference>
<dbReference type="RefSeq" id="WP_138365078.1">
    <property type="nucleotide sequence ID" value="NZ_VCEJ01000002.1"/>
</dbReference>
<dbReference type="InterPro" id="IPR003368">
    <property type="entry name" value="POMP_repeat"/>
</dbReference>
<dbReference type="OrthoDB" id="960258at2"/>
<dbReference type="PANTHER" id="PTHR11319:SF35">
    <property type="entry name" value="OUTER MEMBRANE PROTEIN PMPC-RELATED"/>
    <property type="match status" value="1"/>
</dbReference>
<evidence type="ECO:0000259" key="8">
    <source>
        <dbReference type="Pfam" id="PF18962"/>
    </source>
</evidence>
<evidence type="ECO:0000256" key="4">
    <source>
        <dbReference type="ARBA" id="ARBA00022525"/>
    </source>
</evidence>
<evidence type="ECO:0000256" key="3">
    <source>
        <dbReference type="ARBA" id="ARBA00004613"/>
    </source>
</evidence>
<organism evidence="9 10">
    <name type="scientific">Dyadobacter luticola</name>
    <dbReference type="NCBI Taxonomy" id="1979387"/>
    <lineage>
        <taxon>Bacteria</taxon>
        <taxon>Pseudomonadati</taxon>
        <taxon>Bacteroidota</taxon>
        <taxon>Cytophagia</taxon>
        <taxon>Cytophagales</taxon>
        <taxon>Spirosomataceae</taxon>
        <taxon>Dyadobacter</taxon>
    </lineage>
</organism>
<dbReference type="InterPro" id="IPR012334">
    <property type="entry name" value="Pectin_lyas_fold"/>
</dbReference>
<dbReference type="SUPFAM" id="SSF51126">
    <property type="entry name" value="Pectin lyase-like"/>
    <property type="match status" value="2"/>
</dbReference>
<evidence type="ECO:0000313" key="9">
    <source>
        <dbReference type="EMBL" id="TLV03869.1"/>
    </source>
</evidence>
<keyword evidence="7" id="KW-0998">Cell outer membrane</keyword>
<evidence type="ECO:0000256" key="7">
    <source>
        <dbReference type="ARBA" id="ARBA00023237"/>
    </source>
</evidence>
<dbReference type="GO" id="GO:0009279">
    <property type="term" value="C:cell outer membrane"/>
    <property type="evidence" value="ECO:0007669"/>
    <property type="project" value="UniProtKB-SubCell"/>
</dbReference>
<evidence type="ECO:0000256" key="2">
    <source>
        <dbReference type="ARBA" id="ARBA00004442"/>
    </source>
</evidence>
<evidence type="ECO:0000256" key="6">
    <source>
        <dbReference type="ARBA" id="ARBA00023136"/>
    </source>
</evidence>
<dbReference type="InterPro" id="IPR026444">
    <property type="entry name" value="Secre_tail"/>
</dbReference>
<dbReference type="Proteomes" id="UP000306402">
    <property type="component" value="Unassembled WGS sequence"/>
</dbReference>
<evidence type="ECO:0000313" key="10">
    <source>
        <dbReference type="Proteomes" id="UP000306402"/>
    </source>
</evidence>
<dbReference type="Pfam" id="PF18962">
    <property type="entry name" value="Por_Secre_tail"/>
    <property type="match status" value="1"/>
</dbReference>